<dbReference type="InterPro" id="IPR043148">
    <property type="entry name" value="TagF_C"/>
</dbReference>
<accession>A0ABX2N4B8</accession>
<proteinExistence type="predicted"/>
<name>A0ABX2N4B8_9SPHN</name>
<keyword evidence="2" id="KW-1185">Reference proteome</keyword>
<gene>
    <name evidence="1" type="ORF">HUO14_11630</name>
</gene>
<organism evidence="1 2">
    <name type="scientific">Parasphingorhabdus flavimaris</name>
    <dbReference type="NCBI Taxonomy" id="266812"/>
    <lineage>
        <taxon>Bacteria</taxon>
        <taxon>Pseudomonadati</taxon>
        <taxon>Pseudomonadota</taxon>
        <taxon>Alphaproteobacteria</taxon>
        <taxon>Sphingomonadales</taxon>
        <taxon>Sphingomonadaceae</taxon>
        <taxon>Parasphingorhabdus</taxon>
    </lineage>
</organism>
<dbReference type="Proteomes" id="UP000652427">
    <property type="component" value="Unassembled WGS sequence"/>
</dbReference>
<dbReference type="Gene3D" id="3.40.50.12580">
    <property type="match status" value="1"/>
</dbReference>
<sequence>MTSGSSTDPQRIGFLFNHDELHQVAHTAPIISALQRQAPRARVEVITSSDRQADAVRQFLDPALPTPAFWSIRPNRWSRLAEKILGQVVPLNRLSSLKRSTELFRHFDALVVPETTTTFLKKSGKMARPKLIFFPHGAGDRSIGFSPEIRQFDFVLLPGKKTRDRMLDAGVIRPDDHRIVGYPKFDAFAARPPVRLFDNDKPVVLYNPHFDPLLSSWFRFGEQILDYFAGQTDYNLIFAPHVMLFQRKLLASVEHRMLRFRQQVDPRFAAFDHIHIDTGSSRSVDMTYTNAADIYLGDVSSQIYEFIQKPRPAIFLNSHGAEWQGNANYEHWNFGPVLDDVSGLGAALDTVSPLSESYSEAQARAFAYSFDVDDQHPPAQRAAAAIADFMDIPQ</sequence>
<comment type="caution">
    <text evidence="1">The sequence shown here is derived from an EMBL/GenBank/DDBJ whole genome shotgun (WGS) entry which is preliminary data.</text>
</comment>
<evidence type="ECO:0000313" key="1">
    <source>
        <dbReference type="EMBL" id="NVD28553.1"/>
    </source>
</evidence>
<dbReference type="RefSeq" id="WP_176279986.1">
    <property type="nucleotide sequence ID" value="NZ_JABWMH010000003.1"/>
</dbReference>
<dbReference type="SUPFAM" id="SSF53756">
    <property type="entry name" value="UDP-Glycosyltransferase/glycogen phosphorylase"/>
    <property type="match status" value="1"/>
</dbReference>
<dbReference type="EMBL" id="JABWMH010000003">
    <property type="protein sequence ID" value="NVD28553.1"/>
    <property type="molecule type" value="Genomic_DNA"/>
</dbReference>
<reference evidence="1 2" key="1">
    <citation type="submission" date="2020-06" db="EMBL/GenBank/DDBJ databases">
        <authorList>
            <person name="Kim S.-J."/>
            <person name="Park S.-J."/>
        </authorList>
    </citation>
    <scope>NUCLEOTIDE SEQUENCE [LARGE SCALE GENOMIC DNA]</scope>
    <source>
        <strain evidence="1 2">SW-151</strain>
    </source>
</reference>
<evidence type="ECO:0000313" key="2">
    <source>
        <dbReference type="Proteomes" id="UP000652427"/>
    </source>
</evidence>
<protein>
    <recommendedName>
        <fullName evidence="3">Glycerophosphotransferase</fullName>
    </recommendedName>
</protein>
<evidence type="ECO:0008006" key="3">
    <source>
        <dbReference type="Google" id="ProtNLM"/>
    </source>
</evidence>